<proteinExistence type="inferred from homology"/>
<keyword evidence="3" id="KW-0328">Glycosyltransferase</keyword>
<feature type="domain" description="Glycosyltransferase 2-like" evidence="10">
    <location>
        <begin position="15"/>
        <end position="148"/>
    </location>
</feature>
<gene>
    <name evidence="11" type="ORF">HF995_09965</name>
</gene>
<evidence type="ECO:0000256" key="3">
    <source>
        <dbReference type="ARBA" id="ARBA00022676"/>
    </source>
</evidence>
<feature type="transmembrane region" description="Helical" evidence="9">
    <location>
        <begin position="280"/>
        <end position="305"/>
    </location>
</feature>
<dbReference type="EMBL" id="JAAXOW010000003">
    <property type="protein sequence ID" value="NKX93593.1"/>
    <property type="molecule type" value="Genomic_DNA"/>
</dbReference>
<dbReference type="InterPro" id="IPR029044">
    <property type="entry name" value="Nucleotide-diphossugar_trans"/>
</dbReference>
<dbReference type="Pfam" id="PF00535">
    <property type="entry name" value="Glycos_transf_2"/>
    <property type="match status" value="1"/>
</dbReference>
<keyword evidence="8 9" id="KW-0472">Membrane</keyword>
<evidence type="ECO:0000256" key="7">
    <source>
        <dbReference type="ARBA" id="ARBA00022989"/>
    </source>
</evidence>
<dbReference type="InterPro" id="IPR001173">
    <property type="entry name" value="Glyco_trans_2-like"/>
</dbReference>
<sequence>MASTQRPAPSPVSVSVVIPVYRGAATLPPLIAELEGLRSAQVTPAGREFVIHEVLLVWDHGPDDSDRVIRALAAEKPWVRPVWLSRNFGQHAATIAGMGASGGDWIVTMDEDGQHDPAAIALLIDAAYAERANLVYAAPGNSPPHGALRNAASWIAKRLVLPLLTSRDTPAFHSYRLIAGDVGRAVSAYAGPNVYLDIALGWVTTDVATISVNMRSEGREAANYRLRSLVSHFWRLVLSSGNRPLRLVSAFGSLCAVGGLLFAAWLVVARITGAPDVAGWTSVIVCVLVIGGVTLGSLGIIAEYLGLAASMSMGRPNYVTLEDPAKRFGQRAAAED</sequence>
<accession>A0A9X5FK76</accession>
<evidence type="ECO:0000256" key="9">
    <source>
        <dbReference type="SAM" id="Phobius"/>
    </source>
</evidence>
<dbReference type="AlphaFoldDB" id="A0A9X5FK76"/>
<evidence type="ECO:0000256" key="6">
    <source>
        <dbReference type="ARBA" id="ARBA00022985"/>
    </source>
</evidence>
<evidence type="ECO:0000313" key="11">
    <source>
        <dbReference type="EMBL" id="NKX93593.1"/>
    </source>
</evidence>
<feature type="transmembrane region" description="Helical" evidence="9">
    <location>
        <begin position="245"/>
        <end position="268"/>
    </location>
</feature>
<keyword evidence="7 9" id="KW-1133">Transmembrane helix</keyword>
<evidence type="ECO:0000256" key="8">
    <source>
        <dbReference type="ARBA" id="ARBA00023136"/>
    </source>
</evidence>
<evidence type="ECO:0000256" key="4">
    <source>
        <dbReference type="ARBA" id="ARBA00022679"/>
    </source>
</evidence>
<evidence type="ECO:0000256" key="5">
    <source>
        <dbReference type="ARBA" id="ARBA00022692"/>
    </source>
</evidence>
<reference evidence="11 12" key="1">
    <citation type="submission" date="2020-04" db="EMBL/GenBank/DDBJ databases">
        <title>MicrobeNet Type strains.</title>
        <authorList>
            <person name="Nicholson A.C."/>
        </authorList>
    </citation>
    <scope>NUCLEOTIDE SEQUENCE [LARGE SCALE GENOMIC DNA]</scope>
    <source>
        <strain evidence="11 12">ATCC BAA-789</strain>
    </source>
</reference>
<dbReference type="RefSeq" id="WP_168447668.1">
    <property type="nucleotide sequence ID" value="NZ_JAAXOW010000003.1"/>
</dbReference>
<keyword evidence="5 9" id="KW-0812">Transmembrane</keyword>
<keyword evidence="2" id="KW-1003">Cell membrane</keyword>
<dbReference type="SUPFAM" id="SSF53448">
    <property type="entry name" value="Nucleotide-diphospho-sugar transferases"/>
    <property type="match status" value="1"/>
</dbReference>
<dbReference type="GO" id="GO:0005886">
    <property type="term" value="C:plasma membrane"/>
    <property type="evidence" value="ECO:0007669"/>
    <property type="project" value="TreeGrafter"/>
</dbReference>
<evidence type="ECO:0000256" key="2">
    <source>
        <dbReference type="ARBA" id="ARBA00022475"/>
    </source>
</evidence>
<evidence type="ECO:0000313" key="12">
    <source>
        <dbReference type="Proteomes" id="UP000774283"/>
    </source>
</evidence>
<dbReference type="Proteomes" id="UP000774283">
    <property type="component" value="Unassembled WGS sequence"/>
</dbReference>
<keyword evidence="6" id="KW-0448">Lipopolysaccharide biosynthesis</keyword>
<comment type="caution">
    <text evidence="11">The sequence shown here is derived from an EMBL/GenBank/DDBJ whole genome shotgun (WGS) entry which is preliminary data.</text>
</comment>
<evidence type="ECO:0000256" key="1">
    <source>
        <dbReference type="ARBA" id="ARBA00006739"/>
    </source>
</evidence>
<evidence type="ECO:0000259" key="10">
    <source>
        <dbReference type="Pfam" id="PF00535"/>
    </source>
</evidence>
<dbReference type="PANTHER" id="PTHR48090:SF3">
    <property type="entry name" value="UNDECAPRENYL-PHOSPHATE 4-DEOXY-4-FORMAMIDO-L-ARABINOSE TRANSFERASE"/>
    <property type="match status" value="1"/>
</dbReference>
<comment type="similarity">
    <text evidence="1">Belongs to the glycosyltransferase 2 family.</text>
</comment>
<dbReference type="InterPro" id="IPR050256">
    <property type="entry name" value="Glycosyltransferase_2"/>
</dbReference>
<name>A0A9X5FK76_9MICO</name>
<dbReference type="GO" id="GO:0099621">
    <property type="term" value="F:undecaprenyl-phosphate 4-deoxy-4-formamido-L-arabinose transferase activity"/>
    <property type="evidence" value="ECO:0007669"/>
    <property type="project" value="TreeGrafter"/>
</dbReference>
<dbReference type="GO" id="GO:0009103">
    <property type="term" value="P:lipopolysaccharide biosynthetic process"/>
    <property type="evidence" value="ECO:0007669"/>
    <property type="project" value="UniProtKB-KW"/>
</dbReference>
<protein>
    <submittedName>
        <fullName evidence="11">Glycosyltransferase</fullName>
    </submittedName>
</protein>
<dbReference type="PANTHER" id="PTHR48090">
    <property type="entry name" value="UNDECAPRENYL-PHOSPHATE 4-DEOXY-4-FORMAMIDO-L-ARABINOSE TRANSFERASE-RELATED"/>
    <property type="match status" value="1"/>
</dbReference>
<keyword evidence="4" id="KW-0808">Transferase</keyword>
<keyword evidence="12" id="KW-1185">Reference proteome</keyword>
<dbReference type="Gene3D" id="3.90.550.10">
    <property type="entry name" value="Spore Coat Polysaccharide Biosynthesis Protein SpsA, Chain A"/>
    <property type="match status" value="1"/>
</dbReference>
<organism evidence="11 12">
    <name type="scientific">Sanguibacter hominis ATCC BAA-789</name>
    <dbReference type="NCBI Taxonomy" id="1312740"/>
    <lineage>
        <taxon>Bacteria</taxon>
        <taxon>Bacillati</taxon>
        <taxon>Actinomycetota</taxon>
        <taxon>Actinomycetes</taxon>
        <taxon>Micrococcales</taxon>
        <taxon>Sanguibacteraceae</taxon>
        <taxon>Sanguibacter</taxon>
    </lineage>
</organism>